<dbReference type="EMBL" id="DF837529">
    <property type="protein sequence ID" value="GAN11905.1"/>
    <property type="molecule type" value="Genomic_DNA"/>
</dbReference>
<reference evidence="1" key="1">
    <citation type="submission" date="2014-09" db="EMBL/GenBank/DDBJ databases">
        <title>Draft genome sequence of an oleaginous Mucoromycotina fungus Mucor ambiguus NBRC6742.</title>
        <authorList>
            <person name="Takeda I."/>
            <person name="Yamane N."/>
            <person name="Morita T."/>
            <person name="Tamano K."/>
            <person name="Machida M."/>
            <person name="Baker S."/>
            <person name="Koike H."/>
        </authorList>
    </citation>
    <scope>NUCLEOTIDE SEQUENCE</scope>
    <source>
        <strain evidence="1">NBRC 6742</strain>
    </source>
</reference>
<accession>A0A0C9LZD8</accession>
<evidence type="ECO:0000313" key="1">
    <source>
        <dbReference type="EMBL" id="GAN11905.1"/>
    </source>
</evidence>
<dbReference type="AlphaFoldDB" id="A0A0C9LZD8"/>
<name>A0A0C9LZD8_9FUNG</name>
<gene>
    <name evidence="1" type="ORF">MAM1_1240c11529</name>
</gene>
<evidence type="ECO:0000313" key="2">
    <source>
        <dbReference type="Proteomes" id="UP000053815"/>
    </source>
</evidence>
<sequence>MIQSTVPIETTIKVLDHVDMPLSIAGNVSFEDENESDAADSKADDNGTAIAVEAIVINGHAEQEATYDVAFPPTAKYSDIWIHLRPNFSR</sequence>
<keyword evidence="2" id="KW-1185">Reference proteome</keyword>
<dbReference type="Proteomes" id="UP000053815">
    <property type="component" value="Unassembled WGS sequence"/>
</dbReference>
<proteinExistence type="predicted"/>
<organism evidence="1">
    <name type="scientific">Mucor ambiguus</name>
    <dbReference type="NCBI Taxonomy" id="91626"/>
    <lineage>
        <taxon>Eukaryota</taxon>
        <taxon>Fungi</taxon>
        <taxon>Fungi incertae sedis</taxon>
        <taxon>Mucoromycota</taxon>
        <taxon>Mucoromycotina</taxon>
        <taxon>Mucoromycetes</taxon>
        <taxon>Mucorales</taxon>
        <taxon>Mucorineae</taxon>
        <taxon>Mucoraceae</taxon>
        <taxon>Mucor</taxon>
    </lineage>
</organism>
<protein>
    <submittedName>
        <fullName evidence="1">Uncharacterized protein</fullName>
    </submittedName>
</protein>